<protein>
    <submittedName>
        <fullName evidence="1">Uncharacterized protein</fullName>
    </submittedName>
</protein>
<evidence type="ECO:0000313" key="1">
    <source>
        <dbReference type="EMBL" id="PDZ94279.1"/>
    </source>
</evidence>
<dbReference type="AlphaFoldDB" id="A0A9X6XV50"/>
<accession>A0A9X6XV50</accession>
<comment type="caution">
    <text evidence="1">The sequence shown here is derived from an EMBL/GenBank/DDBJ whole genome shotgun (WGS) entry which is preliminary data.</text>
</comment>
<evidence type="ECO:0000313" key="2">
    <source>
        <dbReference type="Proteomes" id="UP000219922"/>
    </source>
</evidence>
<sequence length="211" mass="24922">MDKGVIDEYFGVEECIALFEKEGFVLKETRLKLEGVRREFSFDYEGTNNMFYFSIMHSKIFLGIGTERESERITISKIIHKVVQELEKRPCTKFLQLINKNWYSLGVDVVANVDKYEYLADLTNYKRIKKDIIEMFKNVPFTEQPVGIRSMYIYGAEATNLVRALMVLGYIYKPTEENTKQTKIFFKAEYKNRDLFCDKLNELGYSINYVY</sequence>
<dbReference type="RefSeq" id="WP_098007146.1">
    <property type="nucleotide sequence ID" value="NZ_NVMX01000222.1"/>
</dbReference>
<reference evidence="1 2" key="1">
    <citation type="submission" date="2017-09" db="EMBL/GenBank/DDBJ databases">
        <title>Large-scale bioinformatics analysis of Bacillus genomes uncovers conserved roles of natural products in bacterial physiology.</title>
        <authorList>
            <consortium name="Agbiome Team Llc"/>
            <person name="Bleich R.M."/>
            <person name="Grubbs K.J."/>
            <person name="Santa Maria K.C."/>
            <person name="Allen S.E."/>
            <person name="Farag S."/>
            <person name="Shank E.A."/>
            <person name="Bowers A."/>
        </authorList>
    </citation>
    <scope>NUCLEOTIDE SEQUENCE [LARGE SCALE GENOMIC DNA]</scope>
    <source>
        <strain evidence="1 2">AFS092789</strain>
    </source>
</reference>
<gene>
    <name evidence="1" type="ORF">CON36_34660</name>
</gene>
<organism evidence="1 2">
    <name type="scientific">Bacillus cereus</name>
    <dbReference type="NCBI Taxonomy" id="1396"/>
    <lineage>
        <taxon>Bacteria</taxon>
        <taxon>Bacillati</taxon>
        <taxon>Bacillota</taxon>
        <taxon>Bacilli</taxon>
        <taxon>Bacillales</taxon>
        <taxon>Bacillaceae</taxon>
        <taxon>Bacillus</taxon>
        <taxon>Bacillus cereus group</taxon>
    </lineage>
</organism>
<proteinExistence type="predicted"/>
<dbReference type="EMBL" id="NVMX01000222">
    <property type="protein sequence ID" value="PDZ94279.1"/>
    <property type="molecule type" value="Genomic_DNA"/>
</dbReference>
<name>A0A9X6XV50_BACCE</name>
<dbReference type="Proteomes" id="UP000219922">
    <property type="component" value="Unassembled WGS sequence"/>
</dbReference>